<feature type="compositionally biased region" description="Basic and acidic residues" evidence="2">
    <location>
        <begin position="176"/>
        <end position="197"/>
    </location>
</feature>
<feature type="compositionally biased region" description="Acidic residues" evidence="2">
    <location>
        <begin position="523"/>
        <end position="532"/>
    </location>
</feature>
<feature type="region of interest" description="Disordered" evidence="2">
    <location>
        <begin position="175"/>
        <end position="319"/>
    </location>
</feature>
<dbReference type="EMBL" id="QGMK01000469">
    <property type="protein sequence ID" value="TVY81503.1"/>
    <property type="molecule type" value="Genomic_DNA"/>
</dbReference>
<organism evidence="3 4">
    <name type="scientific">Lachnellula suecica</name>
    <dbReference type="NCBI Taxonomy" id="602035"/>
    <lineage>
        <taxon>Eukaryota</taxon>
        <taxon>Fungi</taxon>
        <taxon>Dikarya</taxon>
        <taxon>Ascomycota</taxon>
        <taxon>Pezizomycotina</taxon>
        <taxon>Leotiomycetes</taxon>
        <taxon>Helotiales</taxon>
        <taxon>Lachnaceae</taxon>
        <taxon>Lachnellula</taxon>
    </lineage>
</organism>
<keyword evidence="4" id="KW-1185">Reference proteome</keyword>
<dbReference type="AlphaFoldDB" id="A0A8T9CFB1"/>
<feature type="compositionally biased region" description="Acidic residues" evidence="2">
    <location>
        <begin position="435"/>
        <end position="449"/>
    </location>
</feature>
<feature type="compositionally biased region" description="Basic and acidic residues" evidence="2">
    <location>
        <begin position="485"/>
        <end position="502"/>
    </location>
</feature>
<sequence length="646" mass="71483">MDQAISYNDDEHIESHLSKTQSLEAAYQEALRNTDMIVKDEGARRLRLRILMLENENDDLHEQLALSDDRVDVLEAQGDELREQLERVEDDAQRHEADARVQARELSNVRAELTSMNGLTMDSTKLLTEKLSLAREIATIKPELEHLRSQATYHQTILSEKLALQRQVSTLEVELETEKRASKRAADKNDSREREAELQGQVEALQKDLARQKREGGKAVKEREAELQTEVESLQKDLARQKREGGKASKERDAELQNQLEALEKELAREKKEGGKASKERESELQDQLDTLQKDLAREKREGVKAQKEAEKELKAAESRYTVLESKLDQIRTKLRATKEELKECQSELSQARSANTKMASTDPTARNPRKRAAVDMSTDGAIGTPDGVAVRGKRPAVKRGRADQTMVGEKSMFSITPFLNKTVNMALDTPAKDEELDVVEEEDEEEDVEKQAPQQAQNEVVPDLPVITENSSPMVASKARGKKKAADRPKAVEKKPLEEAKTNTQNKKPAPEKRAISTLEQVAEEDADENEQPSSPAPTKGQSKPSAVAKVAVRKPAKLQTKATEAEAGPTKKKRKLLGGKTLFDEEDGEATKRPTKVSLGAPRLLGKGGLAGPKGGLKGGLGAGFGSFSPLKKDRRGVGASFLA</sequence>
<evidence type="ECO:0000256" key="2">
    <source>
        <dbReference type="SAM" id="MobiDB-lite"/>
    </source>
</evidence>
<proteinExistence type="predicted"/>
<reference evidence="3 4" key="1">
    <citation type="submission" date="2018-05" db="EMBL/GenBank/DDBJ databases">
        <title>Genome sequencing and assembly of the regulated plant pathogen Lachnellula willkommii and related sister species for the development of diagnostic species identification markers.</title>
        <authorList>
            <person name="Giroux E."/>
            <person name="Bilodeau G."/>
        </authorList>
    </citation>
    <scope>NUCLEOTIDE SEQUENCE [LARGE SCALE GENOMIC DNA]</scope>
    <source>
        <strain evidence="3 4">CBS 268.59</strain>
    </source>
</reference>
<accession>A0A8T9CFB1</accession>
<dbReference type="OrthoDB" id="20105at2759"/>
<protein>
    <submittedName>
        <fullName evidence="3">Uncharacterized protein</fullName>
    </submittedName>
</protein>
<evidence type="ECO:0000256" key="1">
    <source>
        <dbReference type="SAM" id="Coils"/>
    </source>
</evidence>
<feature type="compositionally biased region" description="Basic and acidic residues" evidence="2">
    <location>
        <begin position="292"/>
        <end position="318"/>
    </location>
</feature>
<comment type="caution">
    <text evidence="3">The sequence shown here is derived from an EMBL/GenBank/DDBJ whole genome shotgun (WGS) entry which is preliminary data.</text>
</comment>
<feature type="compositionally biased region" description="Basic and acidic residues" evidence="2">
    <location>
        <begin position="233"/>
        <end position="255"/>
    </location>
</feature>
<keyword evidence="1" id="KW-0175">Coiled coil</keyword>
<feature type="region of interest" description="Disordered" evidence="2">
    <location>
        <begin position="346"/>
        <end position="406"/>
    </location>
</feature>
<feature type="coiled-coil region" evidence="1">
    <location>
        <begin position="43"/>
        <end position="105"/>
    </location>
</feature>
<dbReference type="Proteomes" id="UP000469558">
    <property type="component" value="Unassembled WGS sequence"/>
</dbReference>
<name>A0A8T9CFB1_9HELO</name>
<evidence type="ECO:0000313" key="4">
    <source>
        <dbReference type="Proteomes" id="UP000469558"/>
    </source>
</evidence>
<gene>
    <name evidence="3" type="ORF">LSUE1_G001212</name>
</gene>
<feature type="compositionally biased region" description="Basic and acidic residues" evidence="2">
    <location>
        <begin position="205"/>
        <end position="226"/>
    </location>
</feature>
<feature type="compositionally biased region" description="Gly residues" evidence="2">
    <location>
        <begin position="608"/>
        <end position="627"/>
    </location>
</feature>
<feature type="region of interest" description="Disordered" evidence="2">
    <location>
        <begin position="430"/>
        <end position="646"/>
    </location>
</feature>
<feature type="compositionally biased region" description="Polar residues" evidence="2">
    <location>
        <begin position="347"/>
        <end position="365"/>
    </location>
</feature>
<evidence type="ECO:0000313" key="3">
    <source>
        <dbReference type="EMBL" id="TVY81503.1"/>
    </source>
</evidence>
<feature type="compositionally biased region" description="Basic and acidic residues" evidence="2">
    <location>
        <begin position="262"/>
        <end position="284"/>
    </location>
</feature>